<dbReference type="InterPro" id="IPR013766">
    <property type="entry name" value="Thioredoxin_domain"/>
</dbReference>
<dbReference type="EMBL" id="JBHZQA010000003">
    <property type="protein sequence ID" value="MFE3847686.1"/>
    <property type="molecule type" value="Genomic_DNA"/>
</dbReference>
<keyword evidence="3" id="KW-1015">Disulfide bond</keyword>
<name>A0ABW6HKY7_9FLAO</name>
<dbReference type="Proteomes" id="UP001600039">
    <property type="component" value="Unassembled WGS sequence"/>
</dbReference>
<gene>
    <name evidence="6" type="ORF">ACFX5D_06870</name>
</gene>
<protein>
    <submittedName>
        <fullName evidence="6">TlpA family protein disulfide reductase</fullName>
    </submittedName>
</protein>
<comment type="caution">
    <text evidence="6">The sequence shown here is derived from an EMBL/GenBank/DDBJ whole genome shotgun (WGS) entry which is preliminary data.</text>
</comment>
<dbReference type="Pfam" id="PF00578">
    <property type="entry name" value="AhpC-TSA"/>
    <property type="match status" value="1"/>
</dbReference>
<evidence type="ECO:0000313" key="6">
    <source>
        <dbReference type="EMBL" id="MFE3847686.1"/>
    </source>
</evidence>
<accession>A0ABW6HKY7</accession>
<evidence type="ECO:0000256" key="4">
    <source>
        <dbReference type="ARBA" id="ARBA00023284"/>
    </source>
</evidence>
<dbReference type="Gene3D" id="3.40.30.10">
    <property type="entry name" value="Glutaredoxin"/>
    <property type="match status" value="1"/>
</dbReference>
<evidence type="ECO:0000256" key="2">
    <source>
        <dbReference type="ARBA" id="ARBA00022748"/>
    </source>
</evidence>
<dbReference type="RefSeq" id="WP_379857490.1">
    <property type="nucleotide sequence ID" value="NZ_JBHZQA010000003.1"/>
</dbReference>
<organism evidence="6 7">
    <name type="scientific">Flavobacterium fructosi</name>
    <dbReference type="NCBI Taxonomy" id="3230416"/>
    <lineage>
        <taxon>Bacteria</taxon>
        <taxon>Pseudomonadati</taxon>
        <taxon>Bacteroidota</taxon>
        <taxon>Flavobacteriia</taxon>
        <taxon>Flavobacteriales</taxon>
        <taxon>Flavobacteriaceae</taxon>
        <taxon>Flavobacterium</taxon>
    </lineage>
</organism>
<feature type="domain" description="Thioredoxin" evidence="5">
    <location>
        <begin position="307"/>
        <end position="450"/>
    </location>
</feature>
<dbReference type="PROSITE" id="PS51352">
    <property type="entry name" value="THIOREDOXIN_2"/>
    <property type="match status" value="1"/>
</dbReference>
<dbReference type="CDD" id="cd02966">
    <property type="entry name" value="TlpA_like_family"/>
    <property type="match status" value="1"/>
</dbReference>
<comment type="subcellular location">
    <subcellularLocation>
        <location evidence="1">Cell envelope</location>
    </subcellularLocation>
</comment>
<dbReference type="InterPro" id="IPR050553">
    <property type="entry name" value="Thioredoxin_ResA/DsbE_sf"/>
</dbReference>
<dbReference type="SUPFAM" id="SSF52833">
    <property type="entry name" value="Thioredoxin-like"/>
    <property type="match status" value="1"/>
</dbReference>
<proteinExistence type="predicted"/>
<evidence type="ECO:0000259" key="5">
    <source>
        <dbReference type="PROSITE" id="PS51352"/>
    </source>
</evidence>
<keyword evidence="7" id="KW-1185">Reference proteome</keyword>
<keyword evidence="4" id="KW-0676">Redox-active center</keyword>
<dbReference type="InterPro" id="IPR000866">
    <property type="entry name" value="AhpC/TSA"/>
</dbReference>
<dbReference type="PANTHER" id="PTHR42852:SF6">
    <property type="entry name" value="THIOL:DISULFIDE INTERCHANGE PROTEIN DSBE"/>
    <property type="match status" value="1"/>
</dbReference>
<dbReference type="InterPro" id="IPR036249">
    <property type="entry name" value="Thioredoxin-like_sf"/>
</dbReference>
<evidence type="ECO:0000256" key="1">
    <source>
        <dbReference type="ARBA" id="ARBA00004196"/>
    </source>
</evidence>
<sequence length="450" mass="51534">MKKIIYLLLILVLASFTTSKELITLSGKIINTENGKISIKGESFEKEITLNADGSFSENISIPYDGIYTLETNKNRSPIYLSKETKLSLIADDKAFNATLKYTGEGSIENQYIAKKSNITSQISDEELYKLNETEFLNKVTEIKNAILSLYHNTKFPNTDFKDKEVESIHYLVQKHLSFYKYSHGYHAHLKEFQVSDKFPKLDKKIDLDNDADFLFSNEYKELVLNKFYENIQGDGTSFFITAKDAIPKIKALKSQSIKNRLIQNSISDVSTENANYEKIYNDYISITNNTKLKDNLTVNYKNTKILENGNPSPKFDYENYKGGKTSLESLKGKYVYIDVWATWCGPCRKEIPFLQKVEVQYEGKNIEFVSISIDSMKDHEKWSKLVTEEQLGGIQLLADKEWDSKFIKDYGIQGIPRFILIDPNGNIVNSQAPKPSDTKLIDLLNSLQL</sequence>
<dbReference type="PANTHER" id="PTHR42852">
    <property type="entry name" value="THIOL:DISULFIDE INTERCHANGE PROTEIN DSBE"/>
    <property type="match status" value="1"/>
</dbReference>
<reference evidence="6 7" key="1">
    <citation type="submission" date="2024-06" db="EMBL/GenBank/DDBJ databases">
        <title>Flavobacterium spp. isolated from glacier.</title>
        <authorList>
            <person name="Han D."/>
        </authorList>
    </citation>
    <scope>NUCLEOTIDE SEQUENCE [LARGE SCALE GENOMIC DNA]</scope>
    <source>
        <strain evidence="6 7">LB3P45</strain>
    </source>
</reference>
<evidence type="ECO:0000256" key="3">
    <source>
        <dbReference type="ARBA" id="ARBA00023157"/>
    </source>
</evidence>
<keyword evidence="2" id="KW-0201">Cytochrome c-type biogenesis</keyword>
<evidence type="ECO:0000313" key="7">
    <source>
        <dbReference type="Proteomes" id="UP001600039"/>
    </source>
</evidence>